<organism evidence="9 10">
    <name type="scientific">Alicyclobacillus hesperidum</name>
    <dbReference type="NCBI Taxonomy" id="89784"/>
    <lineage>
        <taxon>Bacteria</taxon>
        <taxon>Bacillati</taxon>
        <taxon>Bacillota</taxon>
        <taxon>Bacilli</taxon>
        <taxon>Bacillales</taxon>
        <taxon>Alicyclobacillaceae</taxon>
        <taxon>Alicyclobacillus</taxon>
    </lineage>
</organism>
<dbReference type="STRING" id="89784.SAMN04489725_107124"/>
<dbReference type="PANTHER" id="PTHR30619">
    <property type="entry name" value="DNA INTERNALIZATION/COMPETENCE PROTEIN COMEC/REC2"/>
    <property type="match status" value="1"/>
</dbReference>
<feature type="transmembrane region" description="Helical" evidence="6">
    <location>
        <begin position="295"/>
        <end position="315"/>
    </location>
</feature>
<evidence type="ECO:0000256" key="1">
    <source>
        <dbReference type="ARBA" id="ARBA00004651"/>
    </source>
</evidence>
<feature type="transmembrane region" description="Helical" evidence="6">
    <location>
        <begin position="255"/>
        <end position="275"/>
    </location>
</feature>
<dbReference type="EMBL" id="FNOJ01000007">
    <property type="protein sequence ID" value="SDW53265.1"/>
    <property type="molecule type" value="Genomic_DNA"/>
</dbReference>
<feature type="transmembrane region" description="Helical" evidence="6">
    <location>
        <begin position="210"/>
        <end position="235"/>
    </location>
</feature>
<evidence type="ECO:0000256" key="5">
    <source>
        <dbReference type="ARBA" id="ARBA00023136"/>
    </source>
</evidence>
<gene>
    <name evidence="9" type="ORF">SAMN04489725_107124</name>
</gene>
<sequence>MSYRCVNCVQAVWVVCCSAGIGAVLGLLFQLRHKSYGLKLVLVIVALAIGACTYGLTYVRLCPGRPAVEPGVYTTLTGVIESVTQKQRNTELWLEVTSEGELRQPCRFRVLALVPVSTVWQTGQRVRVNGIYVWSVSRKQGVLDALAPFWLFRGNAYPMATGHGWFTDTGTTALAAMQKTVSTNRVASATLAESIVIGKSAPIADTTQSAFLAAGVAHLLAASGANVTFALRLALLPWRFAARAAGRWRKTARCVYALAVIWVFAALCGGTLSIIRAAFAASYRILATSLGRSAGGGVTLTASCLLFAIALPADFTQPSTLLSMFATFAVCEATDLVEVSHVRGQAPNSSPAWYPLPKILNTLWRTMFHSIITSLVVDAYLLPIVWWMFGQWTPYSAIATVLLEPMAAWLLPLTVLWAALSLFASLVAQNTILFDLAHACGILDTNLVSIVMAIVRTIAHWQWSLVQMPPLPLPAALLCVIAMACCRRLHLPYIANRRLRIQSRVNRQTI</sequence>
<dbReference type="Pfam" id="PF03772">
    <property type="entry name" value="Competence"/>
    <property type="match status" value="1"/>
</dbReference>
<evidence type="ECO:0000256" key="4">
    <source>
        <dbReference type="ARBA" id="ARBA00022989"/>
    </source>
</evidence>
<feature type="domain" description="DUF4131" evidence="8">
    <location>
        <begin position="11"/>
        <end position="130"/>
    </location>
</feature>
<evidence type="ECO:0000256" key="2">
    <source>
        <dbReference type="ARBA" id="ARBA00022475"/>
    </source>
</evidence>
<evidence type="ECO:0000259" key="7">
    <source>
        <dbReference type="Pfam" id="PF03772"/>
    </source>
</evidence>
<evidence type="ECO:0000259" key="8">
    <source>
        <dbReference type="Pfam" id="PF13567"/>
    </source>
</evidence>
<keyword evidence="10" id="KW-1185">Reference proteome</keyword>
<proteinExistence type="predicted"/>
<evidence type="ECO:0000313" key="10">
    <source>
        <dbReference type="Proteomes" id="UP000182589"/>
    </source>
</evidence>
<dbReference type="Proteomes" id="UP000182589">
    <property type="component" value="Unassembled WGS sequence"/>
</dbReference>
<evidence type="ECO:0000256" key="6">
    <source>
        <dbReference type="SAM" id="Phobius"/>
    </source>
</evidence>
<feature type="transmembrane region" description="Helical" evidence="6">
    <location>
        <begin position="36"/>
        <end position="56"/>
    </location>
</feature>
<dbReference type="PANTHER" id="PTHR30619:SF7">
    <property type="entry name" value="BETA-LACTAMASE DOMAIN PROTEIN"/>
    <property type="match status" value="1"/>
</dbReference>
<dbReference type="AlphaFoldDB" id="A0A1H2UAV7"/>
<keyword evidence="4 6" id="KW-1133">Transmembrane helix</keyword>
<feature type="transmembrane region" description="Helical" evidence="6">
    <location>
        <begin position="409"/>
        <end position="428"/>
    </location>
</feature>
<comment type="subcellular location">
    <subcellularLocation>
        <location evidence="1">Cell membrane</location>
        <topology evidence="1">Multi-pass membrane protein</topology>
    </subcellularLocation>
</comment>
<feature type="transmembrane region" description="Helical" evidence="6">
    <location>
        <begin position="367"/>
        <end position="389"/>
    </location>
</feature>
<dbReference type="InterPro" id="IPR004477">
    <property type="entry name" value="ComEC_N"/>
</dbReference>
<keyword evidence="2" id="KW-1003">Cell membrane</keyword>
<name>A0A1H2UAV7_9BACL</name>
<dbReference type="InterPro" id="IPR052159">
    <property type="entry name" value="Competence_DNA_uptake"/>
</dbReference>
<accession>A0A1H2UAV7</accession>
<dbReference type="InterPro" id="IPR025405">
    <property type="entry name" value="DUF4131"/>
</dbReference>
<evidence type="ECO:0000256" key="3">
    <source>
        <dbReference type="ARBA" id="ARBA00022692"/>
    </source>
</evidence>
<keyword evidence="3 6" id="KW-0812">Transmembrane</keyword>
<dbReference type="Pfam" id="PF13567">
    <property type="entry name" value="DUF4131"/>
    <property type="match status" value="1"/>
</dbReference>
<protein>
    <submittedName>
        <fullName evidence="9">Competence protein ComEC</fullName>
    </submittedName>
</protein>
<feature type="transmembrane region" description="Helical" evidence="6">
    <location>
        <begin position="12"/>
        <end position="29"/>
    </location>
</feature>
<evidence type="ECO:0000313" key="9">
    <source>
        <dbReference type="EMBL" id="SDW53265.1"/>
    </source>
</evidence>
<reference evidence="10" key="1">
    <citation type="submission" date="2016-10" db="EMBL/GenBank/DDBJ databases">
        <authorList>
            <person name="Varghese N."/>
        </authorList>
    </citation>
    <scope>NUCLEOTIDE SEQUENCE [LARGE SCALE GENOMIC DNA]</scope>
    <source>
        <strain evidence="10">DSM 12489</strain>
    </source>
</reference>
<dbReference type="GO" id="GO:0005886">
    <property type="term" value="C:plasma membrane"/>
    <property type="evidence" value="ECO:0007669"/>
    <property type="project" value="UniProtKB-SubCell"/>
</dbReference>
<feature type="domain" description="ComEC/Rec2-related protein" evidence="7">
    <location>
        <begin position="196"/>
        <end position="484"/>
    </location>
</feature>
<feature type="transmembrane region" description="Helical" evidence="6">
    <location>
        <begin position="471"/>
        <end position="490"/>
    </location>
</feature>
<keyword evidence="5 6" id="KW-0472">Membrane</keyword>
<feature type="transmembrane region" description="Helical" evidence="6">
    <location>
        <begin position="440"/>
        <end position="459"/>
    </location>
</feature>